<reference evidence="3" key="1">
    <citation type="submission" date="2022-08" db="EMBL/GenBank/DDBJ databases">
        <authorList>
            <person name="Kallberg Y."/>
            <person name="Tangrot J."/>
            <person name="Rosling A."/>
        </authorList>
    </citation>
    <scope>NUCLEOTIDE SEQUENCE</scope>
    <source>
        <strain evidence="3">Wild A</strain>
    </source>
</reference>
<comment type="caution">
    <text evidence="3">The sequence shown here is derived from an EMBL/GenBank/DDBJ whole genome shotgun (WGS) entry which is preliminary data.</text>
</comment>
<proteinExistence type="predicted"/>
<name>A0A9W4T396_9GLOM</name>
<evidence type="ECO:0000313" key="4">
    <source>
        <dbReference type="Proteomes" id="UP001153678"/>
    </source>
</evidence>
<organism evidence="3 4">
    <name type="scientific">Funneliformis geosporum</name>
    <dbReference type="NCBI Taxonomy" id="1117311"/>
    <lineage>
        <taxon>Eukaryota</taxon>
        <taxon>Fungi</taxon>
        <taxon>Fungi incertae sedis</taxon>
        <taxon>Mucoromycota</taxon>
        <taxon>Glomeromycotina</taxon>
        <taxon>Glomeromycetes</taxon>
        <taxon>Glomerales</taxon>
        <taxon>Glomeraceae</taxon>
        <taxon>Funneliformis</taxon>
    </lineage>
</organism>
<feature type="region of interest" description="Disordered" evidence="1">
    <location>
        <begin position="99"/>
        <end position="125"/>
    </location>
</feature>
<feature type="compositionally biased region" description="Polar residues" evidence="1">
    <location>
        <begin position="114"/>
        <end position="125"/>
    </location>
</feature>
<dbReference type="OrthoDB" id="10433597at2759"/>
<keyword evidence="2" id="KW-0812">Transmembrane</keyword>
<dbReference type="AlphaFoldDB" id="A0A9W4T396"/>
<dbReference type="EMBL" id="CAMKVN010006952">
    <property type="protein sequence ID" value="CAI2190930.1"/>
    <property type="molecule type" value="Genomic_DNA"/>
</dbReference>
<keyword evidence="2" id="KW-0472">Membrane</keyword>
<dbReference type="Proteomes" id="UP001153678">
    <property type="component" value="Unassembled WGS sequence"/>
</dbReference>
<feature type="transmembrane region" description="Helical" evidence="2">
    <location>
        <begin position="71"/>
        <end position="91"/>
    </location>
</feature>
<gene>
    <name evidence="3" type="ORF">FWILDA_LOCUS14821</name>
</gene>
<keyword evidence="4" id="KW-1185">Reference proteome</keyword>
<evidence type="ECO:0000256" key="2">
    <source>
        <dbReference type="SAM" id="Phobius"/>
    </source>
</evidence>
<keyword evidence="2" id="KW-1133">Transmembrane helix</keyword>
<feature type="compositionally biased region" description="Basic residues" evidence="1">
    <location>
        <begin position="99"/>
        <end position="108"/>
    </location>
</feature>
<sequence>MCQYNEIDEGCSHEKRYTSEENDNDTKTVTFDHGTTYQDVTIAAAENTLPEPTTNLSKDHPGFFQETSTKIAFGVAIIIAFIIGIITIYYINRKRRRKNRHISHKLQLKPKQGSKGSSEMQFVED</sequence>
<evidence type="ECO:0000313" key="3">
    <source>
        <dbReference type="EMBL" id="CAI2190930.1"/>
    </source>
</evidence>
<evidence type="ECO:0000256" key="1">
    <source>
        <dbReference type="SAM" id="MobiDB-lite"/>
    </source>
</evidence>
<protein>
    <submittedName>
        <fullName evidence="3">13229_t:CDS:1</fullName>
    </submittedName>
</protein>
<accession>A0A9W4T396</accession>